<sequence length="218" mass="25749">MGSQIFACLTLFEFLKKRILIENFLSEGMYTDKTIKNLGTLMSNFVDLSSDRIFKNAFREDKTKKEHFLQINYFPDCTIFETLTKESKVVTKIPLTTNAYIPKRRKMKAEKPALYAINIERDMEMYLNRVVEENLRLRDFLHREKEIPISLFCNDIQYKTFSFELARAIVDVLISRNRDVLYVPLYPRILSEINLKDSETSDGYADRDVVLEIQMKIQ</sequence>
<accession>A0A0N5CBP0</accession>
<evidence type="ECO:0000313" key="2">
    <source>
        <dbReference type="WBParaSite" id="SPAL_0001530500.1"/>
    </source>
</evidence>
<protein>
    <submittedName>
        <fullName evidence="2">DUF61 family protein</fullName>
    </submittedName>
</protein>
<reference evidence="2" key="1">
    <citation type="submission" date="2017-02" db="UniProtKB">
        <authorList>
            <consortium name="WormBaseParasite"/>
        </authorList>
    </citation>
    <scope>IDENTIFICATION</scope>
</reference>
<dbReference type="AlphaFoldDB" id="A0A0N5CBP0"/>
<proteinExistence type="predicted"/>
<name>A0A0N5CBP0_STREA</name>
<organism evidence="1 2">
    <name type="scientific">Strongyloides papillosus</name>
    <name type="common">Intestinal threadworm</name>
    <dbReference type="NCBI Taxonomy" id="174720"/>
    <lineage>
        <taxon>Eukaryota</taxon>
        <taxon>Metazoa</taxon>
        <taxon>Ecdysozoa</taxon>
        <taxon>Nematoda</taxon>
        <taxon>Chromadorea</taxon>
        <taxon>Rhabditida</taxon>
        <taxon>Tylenchina</taxon>
        <taxon>Panagrolaimomorpha</taxon>
        <taxon>Strongyloidoidea</taxon>
        <taxon>Strongyloididae</taxon>
        <taxon>Strongyloides</taxon>
    </lineage>
</organism>
<evidence type="ECO:0000313" key="1">
    <source>
        <dbReference type="Proteomes" id="UP000046392"/>
    </source>
</evidence>
<dbReference type="WBParaSite" id="SPAL_0001530500.1">
    <property type="protein sequence ID" value="SPAL_0001530500.1"/>
    <property type="gene ID" value="SPAL_0001530500"/>
</dbReference>
<dbReference type="Proteomes" id="UP000046392">
    <property type="component" value="Unplaced"/>
</dbReference>
<keyword evidence="1" id="KW-1185">Reference proteome</keyword>